<dbReference type="EMBL" id="PPED02000003">
    <property type="protein sequence ID" value="PWN68965.1"/>
    <property type="molecule type" value="Genomic_DNA"/>
</dbReference>
<feature type="transmembrane region" description="Helical" evidence="3">
    <location>
        <begin position="56"/>
        <end position="75"/>
    </location>
</feature>
<comment type="caution">
    <text evidence="4">The sequence shown here is derived from an EMBL/GenBank/DDBJ whole genome shotgun (WGS) entry which is preliminary data.</text>
</comment>
<comment type="subcellular location">
    <subcellularLocation>
        <location evidence="1">Cell inner membrane</location>
        <topology evidence="1">Multi-pass membrane protein</topology>
    </subcellularLocation>
</comment>
<dbReference type="RefSeq" id="WP_103248742.1">
    <property type="nucleotide sequence ID" value="NZ_PPED02000003.1"/>
</dbReference>
<gene>
    <name evidence="4" type="ORF">C1631_012910</name>
</gene>
<dbReference type="Gene3D" id="1.20.1250.20">
    <property type="entry name" value="MFS general substrate transporter like domains"/>
    <property type="match status" value="2"/>
</dbReference>
<proteinExistence type="predicted"/>
<sequence>MQINSSDFVSSDNKTNNAILPFVIITFIYFIVGFLTTVNEQLQAPLKFTFLSHAGSLKNTFTTLISFFFFLGYLLNGTLGSKWVNAFGYKNTILRGLFFMISGLFMYLCSSWFGDHYPDFKFRIKDAVIPFGFIIFVIGSYLMGTSAAIIQVVVNPYAASYELKGTQPVQRLNILTAINSIGTTSAPFFVTVVMFSGISIENIEIRQLLFPLSVLIVCILTVMIITKKLHLPDLAHTRIVGEEKLERSIWSFRHFVLGVLAIFFYVGTEVAIGANINLYAFELMDSGHPITFFGKTDIIVGGMDLGIHALLSTLYWGGFLVGRAVSSFFSKISARTQLITTTVLATILALISMITQNLWFLVAIGLLHSSMWSCIYTLSIKGLNKYTSKASGIFISAVFGGAVFTLIQGGLADILGSWRWTWWLTVICELLMLTYALFGSRIREKDLIH</sequence>
<dbReference type="Proteomes" id="UP000236594">
    <property type="component" value="Unassembled WGS sequence"/>
</dbReference>
<evidence type="ECO:0000313" key="4">
    <source>
        <dbReference type="EMBL" id="PWN68965.1"/>
    </source>
</evidence>
<feature type="transmembrane region" description="Helical" evidence="3">
    <location>
        <begin position="255"/>
        <end position="278"/>
    </location>
</feature>
<feature type="transmembrane region" description="Helical" evidence="3">
    <location>
        <begin position="390"/>
        <end position="408"/>
    </location>
</feature>
<evidence type="ECO:0000256" key="2">
    <source>
        <dbReference type="ARBA" id="ARBA00022475"/>
    </source>
</evidence>
<accession>A0A316X583</accession>
<dbReference type="InterPro" id="IPR050375">
    <property type="entry name" value="MFS_TsgA-like"/>
</dbReference>
<evidence type="ECO:0000256" key="3">
    <source>
        <dbReference type="SAM" id="Phobius"/>
    </source>
</evidence>
<organism evidence="4 5">
    <name type="scientific">Chryseobacterium phosphatilyticum</name>
    <dbReference type="NCBI Taxonomy" id="475075"/>
    <lineage>
        <taxon>Bacteria</taxon>
        <taxon>Pseudomonadati</taxon>
        <taxon>Bacteroidota</taxon>
        <taxon>Flavobacteriia</taxon>
        <taxon>Flavobacteriales</taxon>
        <taxon>Weeksellaceae</taxon>
        <taxon>Chryseobacterium group</taxon>
        <taxon>Chryseobacterium</taxon>
    </lineage>
</organism>
<keyword evidence="5" id="KW-1185">Reference proteome</keyword>
<keyword evidence="3" id="KW-0472">Membrane</keyword>
<evidence type="ECO:0000313" key="5">
    <source>
        <dbReference type="Proteomes" id="UP000236594"/>
    </source>
</evidence>
<dbReference type="InterPro" id="IPR036259">
    <property type="entry name" value="MFS_trans_sf"/>
</dbReference>
<feature type="transmembrane region" description="Helical" evidence="3">
    <location>
        <begin position="334"/>
        <end position="352"/>
    </location>
</feature>
<dbReference type="PANTHER" id="PTHR43702:SF3">
    <property type="entry name" value="PROTEIN TSGA"/>
    <property type="match status" value="1"/>
</dbReference>
<dbReference type="SUPFAM" id="SSF103473">
    <property type="entry name" value="MFS general substrate transporter"/>
    <property type="match status" value="1"/>
</dbReference>
<feature type="transmembrane region" description="Helical" evidence="3">
    <location>
        <begin position="96"/>
        <end position="113"/>
    </location>
</feature>
<feature type="transmembrane region" description="Helical" evidence="3">
    <location>
        <begin position="174"/>
        <end position="196"/>
    </location>
</feature>
<dbReference type="AlphaFoldDB" id="A0A316X583"/>
<feature type="transmembrane region" description="Helical" evidence="3">
    <location>
        <begin position="18"/>
        <end position="36"/>
    </location>
</feature>
<evidence type="ECO:0000256" key="1">
    <source>
        <dbReference type="ARBA" id="ARBA00004429"/>
    </source>
</evidence>
<feature type="transmembrane region" description="Helical" evidence="3">
    <location>
        <begin position="298"/>
        <end position="322"/>
    </location>
</feature>
<keyword evidence="3" id="KW-1133">Transmembrane helix</keyword>
<feature type="transmembrane region" description="Helical" evidence="3">
    <location>
        <begin position="420"/>
        <end position="438"/>
    </location>
</feature>
<name>A0A316X583_9FLAO</name>
<dbReference type="GO" id="GO:0005886">
    <property type="term" value="C:plasma membrane"/>
    <property type="evidence" value="ECO:0007669"/>
    <property type="project" value="UniProtKB-SubCell"/>
</dbReference>
<reference evidence="4 5" key="1">
    <citation type="submission" date="2018-04" db="EMBL/GenBank/DDBJ databases">
        <title>Draft Genome Sequence of Phosphate-Solubilizing Chryseobacterium sp. ISE14 that is a Biocontrol and Plant Growth-Promoting Rhizobacterium Isolated from Cucumber.</title>
        <authorList>
            <person name="Jeong J.-J."/>
            <person name="Sang M.K."/>
            <person name="Choi I.-G."/>
            <person name="Kim K.D."/>
        </authorList>
    </citation>
    <scope>NUCLEOTIDE SEQUENCE [LARGE SCALE GENOMIC DNA]</scope>
    <source>
        <strain evidence="4 5">ISE14</strain>
    </source>
</reference>
<feature type="transmembrane region" description="Helical" evidence="3">
    <location>
        <begin position="358"/>
        <end position="378"/>
    </location>
</feature>
<keyword evidence="2" id="KW-1003">Cell membrane</keyword>
<feature type="transmembrane region" description="Helical" evidence="3">
    <location>
        <begin position="133"/>
        <end position="154"/>
    </location>
</feature>
<feature type="transmembrane region" description="Helical" evidence="3">
    <location>
        <begin position="208"/>
        <end position="226"/>
    </location>
</feature>
<keyword evidence="3" id="KW-0812">Transmembrane</keyword>
<dbReference type="PANTHER" id="PTHR43702">
    <property type="entry name" value="L-FUCOSE-PROTON SYMPORTER"/>
    <property type="match status" value="1"/>
</dbReference>
<protein>
    <submittedName>
        <fullName evidence="4">MFS transporter</fullName>
    </submittedName>
</protein>
<dbReference type="OrthoDB" id="9786665at2"/>